<evidence type="ECO:0000313" key="2">
    <source>
        <dbReference type="Proteomes" id="UP001055811"/>
    </source>
</evidence>
<dbReference type="Proteomes" id="UP001055811">
    <property type="component" value="Linkage Group LG05"/>
</dbReference>
<comment type="caution">
    <text evidence="1">The sequence shown here is derived from an EMBL/GenBank/DDBJ whole genome shotgun (WGS) entry which is preliminary data.</text>
</comment>
<organism evidence="1 2">
    <name type="scientific">Cichorium intybus</name>
    <name type="common">Chicory</name>
    <dbReference type="NCBI Taxonomy" id="13427"/>
    <lineage>
        <taxon>Eukaryota</taxon>
        <taxon>Viridiplantae</taxon>
        <taxon>Streptophyta</taxon>
        <taxon>Embryophyta</taxon>
        <taxon>Tracheophyta</taxon>
        <taxon>Spermatophyta</taxon>
        <taxon>Magnoliopsida</taxon>
        <taxon>eudicotyledons</taxon>
        <taxon>Gunneridae</taxon>
        <taxon>Pentapetalae</taxon>
        <taxon>asterids</taxon>
        <taxon>campanulids</taxon>
        <taxon>Asterales</taxon>
        <taxon>Asteraceae</taxon>
        <taxon>Cichorioideae</taxon>
        <taxon>Cichorieae</taxon>
        <taxon>Cichoriinae</taxon>
        <taxon>Cichorium</taxon>
    </lineage>
</organism>
<reference evidence="1 2" key="2">
    <citation type="journal article" date="2022" name="Mol. Ecol. Resour.">
        <title>The genomes of chicory, endive, great burdock and yacon provide insights into Asteraceae paleo-polyploidization history and plant inulin production.</title>
        <authorList>
            <person name="Fan W."/>
            <person name="Wang S."/>
            <person name="Wang H."/>
            <person name="Wang A."/>
            <person name="Jiang F."/>
            <person name="Liu H."/>
            <person name="Zhao H."/>
            <person name="Xu D."/>
            <person name="Zhang Y."/>
        </authorList>
    </citation>
    <scope>NUCLEOTIDE SEQUENCE [LARGE SCALE GENOMIC DNA]</scope>
    <source>
        <strain evidence="2">cv. Punajuju</strain>
        <tissue evidence="1">Leaves</tissue>
    </source>
</reference>
<name>A0ACB9CZD9_CICIN</name>
<accession>A0ACB9CZD9</accession>
<proteinExistence type="predicted"/>
<dbReference type="EMBL" id="CM042013">
    <property type="protein sequence ID" value="KAI3739541.1"/>
    <property type="molecule type" value="Genomic_DNA"/>
</dbReference>
<protein>
    <submittedName>
        <fullName evidence="1">Uncharacterized protein</fullName>
    </submittedName>
</protein>
<evidence type="ECO:0000313" key="1">
    <source>
        <dbReference type="EMBL" id="KAI3739541.1"/>
    </source>
</evidence>
<keyword evidence="2" id="KW-1185">Reference proteome</keyword>
<gene>
    <name evidence="1" type="ORF">L2E82_29949</name>
</gene>
<reference evidence="2" key="1">
    <citation type="journal article" date="2022" name="Mol. Ecol. Resour.">
        <title>The genomes of chicory, endive, great burdock and yacon provide insights into Asteraceae palaeo-polyploidization history and plant inulin production.</title>
        <authorList>
            <person name="Fan W."/>
            <person name="Wang S."/>
            <person name="Wang H."/>
            <person name="Wang A."/>
            <person name="Jiang F."/>
            <person name="Liu H."/>
            <person name="Zhao H."/>
            <person name="Xu D."/>
            <person name="Zhang Y."/>
        </authorList>
    </citation>
    <scope>NUCLEOTIDE SEQUENCE [LARGE SCALE GENOMIC DNA]</scope>
    <source>
        <strain evidence="2">cv. Punajuju</strain>
    </source>
</reference>
<sequence length="120" mass="13092">MVSGGRRTPSTTTMNLLPMSETPLAVVQQQTTTGKNQSGPITILYNGQVIVCNGLAPEKVKEILMLAEKGVPQETTKPYEVLNNIVQDSIKVQRPQLVASDLPIARKASLASFLEKRKDM</sequence>